<evidence type="ECO:0008006" key="3">
    <source>
        <dbReference type="Google" id="ProtNLM"/>
    </source>
</evidence>
<dbReference type="AlphaFoldDB" id="A0A087BJ67"/>
<keyword evidence="2" id="KW-1185">Reference proteome</keyword>
<dbReference type="STRING" id="78345.BMERY_1275"/>
<dbReference type="InterPro" id="IPR038555">
    <property type="entry name" value="Zincin_1_sf"/>
</dbReference>
<dbReference type="Proteomes" id="UP000029060">
    <property type="component" value="Unassembled WGS sequence"/>
</dbReference>
<dbReference type="eggNOG" id="COG3824">
    <property type="taxonomic scope" value="Bacteria"/>
</dbReference>
<evidence type="ECO:0000313" key="2">
    <source>
        <dbReference type="Proteomes" id="UP000029060"/>
    </source>
</evidence>
<dbReference type="OrthoDB" id="9806895at2"/>
<gene>
    <name evidence="1" type="ORF">BMERY_1275</name>
</gene>
<accession>A0A087BJ67</accession>
<proteinExistence type="predicted"/>
<reference evidence="1 2" key="1">
    <citation type="submission" date="2014-03" db="EMBL/GenBank/DDBJ databases">
        <title>Genomics of Bifidobacteria.</title>
        <authorList>
            <person name="Ventura M."/>
            <person name="Milani C."/>
            <person name="Lugli G.A."/>
        </authorList>
    </citation>
    <scope>NUCLEOTIDE SEQUENCE [LARGE SCALE GENOMIC DNA]</scope>
    <source>
        <strain evidence="1 2">LMG 11341</strain>
    </source>
</reference>
<dbReference type="Gene3D" id="3.30.2010.20">
    <property type="match status" value="1"/>
</dbReference>
<name>A0A087BJ67_9BIFI</name>
<dbReference type="RefSeq" id="WP_033522222.1">
    <property type="nucleotide sequence ID" value="NZ_JGZC01000004.1"/>
</dbReference>
<dbReference type="CDD" id="cd12952">
    <property type="entry name" value="MMP_ACEL2062"/>
    <property type="match status" value="1"/>
</dbReference>
<evidence type="ECO:0000313" key="1">
    <source>
        <dbReference type="EMBL" id="KFI71067.1"/>
    </source>
</evidence>
<comment type="caution">
    <text evidence="1">The sequence shown here is derived from an EMBL/GenBank/DDBJ whole genome shotgun (WGS) entry which is preliminary data.</text>
</comment>
<dbReference type="SUPFAM" id="SSF55486">
    <property type="entry name" value="Metalloproteases ('zincins'), catalytic domain"/>
    <property type="match status" value="1"/>
</dbReference>
<organism evidence="1 2">
    <name type="scientific">Bifidobacterium merycicum</name>
    <dbReference type="NCBI Taxonomy" id="78345"/>
    <lineage>
        <taxon>Bacteria</taxon>
        <taxon>Bacillati</taxon>
        <taxon>Actinomycetota</taxon>
        <taxon>Actinomycetes</taxon>
        <taxon>Bifidobacteriales</taxon>
        <taxon>Bifidobacteriaceae</taxon>
        <taxon>Bifidobacterium</taxon>
    </lineage>
</organism>
<dbReference type="InterPro" id="IPR010428">
    <property type="entry name" value="Zincin_1"/>
</dbReference>
<dbReference type="Pfam" id="PF06262">
    <property type="entry name" value="Zincin_1"/>
    <property type="match status" value="1"/>
</dbReference>
<dbReference type="EMBL" id="JGZC01000004">
    <property type="protein sequence ID" value="KFI71067.1"/>
    <property type="molecule type" value="Genomic_DNA"/>
</dbReference>
<sequence length="122" mass="13581">MHMSDQEFEGVIEEALAAIPTRFTEALHNIAIAWDYEPTAGELGGLRCSDGELLGLYTGVPITQRTTSYSGVMPDIITIFKGPHERVCATHQEMVEQIGKTVIHEIGHYFGFDDDYLHAHGY</sequence>
<protein>
    <recommendedName>
        <fullName evidence="3">Zn-dependent protease</fullName>
    </recommendedName>
</protein>